<dbReference type="Proteomes" id="UP000000851">
    <property type="component" value="Chromosome"/>
</dbReference>
<dbReference type="RefSeq" id="WP_012787464.1">
    <property type="nucleotide sequence ID" value="NC_013131.1"/>
</dbReference>
<dbReference type="Pfam" id="PF00550">
    <property type="entry name" value="PP-binding"/>
    <property type="match status" value="1"/>
</dbReference>
<dbReference type="KEGG" id="cai:Caci_3264"/>
<dbReference type="Gene3D" id="1.10.1200.10">
    <property type="entry name" value="ACP-like"/>
    <property type="match status" value="1"/>
</dbReference>
<sequence>MTEQSLELHIGAIAAADPIFRARVVDTVCGLLPDVLKREVAGAGESTTLMEDLGMSSTGALEIVLLLEENLEVEISVEDLGREHFETVGTLADYVAVNVIPED</sequence>
<gene>
    <name evidence="2" type="ordered locus">Caci_3264</name>
</gene>
<dbReference type="EMBL" id="CP001700">
    <property type="protein sequence ID" value="ACU72171.1"/>
    <property type="molecule type" value="Genomic_DNA"/>
</dbReference>
<evidence type="ECO:0000313" key="2">
    <source>
        <dbReference type="EMBL" id="ACU72171.1"/>
    </source>
</evidence>
<proteinExistence type="predicted"/>
<accession>C7Q7H8</accession>
<dbReference type="InterPro" id="IPR036736">
    <property type="entry name" value="ACP-like_sf"/>
</dbReference>
<dbReference type="InterPro" id="IPR009081">
    <property type="entry name" value="PP-bd_ACP"/>
</dbReference>
<dbReference type="PROSITE" id="PS50075">
    <property type="entry name" value="CARRIER"/>
    <property type="match status" value="1"/>
</dbReference>
<protein>
    <submittedName>
        <fullName evidence="2">Phosphopantetheine-binding</fullName>
    </submittedName>
</protein>
<dbReference type="eggNOG" id="COG0236">
    <property type="taxonomic scope" value="Bacteria"/>
</dbReference>
<name>C7Q7H8_CATAD</name>
<dbReference type="InParanoid" id="C7Q7H8"/>
<keyword evidence="3" id="KW-1185">Reference proteome</keyword>
<evidence type="ECO:0000313" key="3">
    <source>
        <dbReference type="Proteomes" id="UP000000851"/>
    </source>
</evidence>
<dbReference type="AlphaFoldDB" id="C7Q7H8"/>
<organism evidence="2 3">
    <name type="scientific">Catenulispora acidiphila (strain DSM 44928 / JCM 14897 / NBRC 102108 / NRRL B-24433 / ID139908)</name>
    <dbReference type="NCBI Taxonomy" id="479433"/>
    <lineage>
        <taxon>Bacteria</taxon>
        <taxon>Bacillati</taxon>
        <taxon>Actinomycetota</taxon>
        <taxon>Actinomycetes</taxon>
        <taxon>Catenulisporales</taxon>
        <taxon>Catenulisporaceae</taxon>
        <taxon>Catenulispora</taxon>
    </lineage>
</organism>
<reference evidence="2 3" key="1">
    <citation type="journal article" date="2009" name="Stand. Genomic Sci.">
        <title>Complete genome sequence of Catenulispora acidiphila type strain (ID 139908).</title>
        <authorList>
            <person name="Copeland A."/>
            <person name="Lapidus A."/>
            <person name="Glavina Del Rio T."/>
            <person name="Nolan M."/>
            <person name="Lucas S."/>
            <person name="Chen F."/>
            <person name="Tice H."/>
            <person name="Cheng J.F."/>
            <person name="Bruce D."/>
            <person name="Goodwin L."/>
            <person name="Pitluck S."/>
            <person name="Mikhailova N."/>
            <person name="Pati A."/>
            <person name="Ivanova N."/>
            <person name="Mavromatis K."/>
            <person name="Chen A."/>
            <person name="Palaniappan K."/>
            <person name="Chain P."/>
            <person name="Land M."/>
            <person name="Hauser L."/>
            <person name="Chang Y.J."/>
            <person name="Jeffries C.D."/>
            <person name="Chertkov O."/>
            <person name="Brettin T."/>
            <person name="Detter J.C."/>
            <person name="Han C."/>
            <person name="Ali Z."/>
            <person name="Tindall B.J."/>
            <person name="Goker M."/>
            <person name="Bristow J."/>
            <person name="Eisen J.A."/>
            <person name="Markowitz V."/>
            <person name="Hugenholtz P."/>
            <person name="Kyrpides N.C."/>
            <person name="Klenk H.P."/>
        </authorList>
    </citation>
    <scope>NUCLEOTIDE SEQUENCE [LARGE SCALE GENOMIC DNA]</scope>
    <source>
        <strain evidence="3">DSM 44928 / JCM 14897 / NBRC 102108 / NRRL B-24433 / ID139908</strain>
    </source>
</reference>
<dbReference type="HOGENOM" id="CLU_108696_8_3_11"/>
<dbReference type="STRING" id="479433.Caci_3264"/>
<evidence type="ECO:0000259" key="1">
    <source>
        <dbReference type="PROSITE" id="PS50075"/>
    </source>
</evidence>
<feature type="domain" description="Carrier" evidence="1">
    <location>
        <begin position="15"/>
        <end position="99"/>
    </location>
</feature>
<dbReference type="SUPFAM" id="SSF47336">
    <property type="entry name" value="ACP-like"/>
    <property type="match status" value="1"/>
</dbReference>